<organism evidence="3">
    <name type="scientific">Acidithiobacillus caldus</name>
    <dbReference type="NCBI Taxonomy" id="33059"/>
    <lineage>
        <taxon>Bacteria</taxon>
        <taxon>Pseudomonadati</taxon>
        <taxon>Pseudomonadota</taxon>
        <taxon>Acidithiobacillia</taxon>
        <taxon>Acidithiobacillales</taxon>
        <taxon>Acidithiobacillaceae</taxon>
        <taxon>Acidithiobacillus</taxon>
    </lineage>
</organism>
<feature type="domain" description="Winged helix-turn helix" evidence="2">
    <location>
        <begin position="104"/>
        <end position="160"/>
    </location>
</feature>
<dbReference type="Pfam" id="PF13592">
    <property type="entry name" value="HTH_33"/>
    <property type="match status" value="1"/>
</dbReference>
<dbReference type="InterPro" id="IPR025959">
    <property type="entry name" value="Winged_HTH_dom"/>
</dbReference>
<accession>A4ZV23</accession>
<evidence type="ECO:0000259" key="2">
    <source>
        <dbReference type="Pfam" id="PF13592"/>
    </source>
</evidence>
<dbReference type="Gene3D" id="3.30.420.10">
    <property type="entry name" value="Ribonuclease H-like superfamily/Ribonuclease H"/>
    <property type="match status" value="1"/>
</dbReference>
<proteinExistence type="predicted"/>
<dbReference type="NCBIfam" id="NF033545">
    <property type="entry name" value="transpos_IS630"/>
    <property type="match status" value="1"/>
</dbReference>
<dbReference type="InterPro" id="IPR047655">
    <property type="entry name" value="Transpos_IS630-like"/>
</dbReference>
<dbReference type="PANTHER" id="PTHR46564:SF1">
    <property type="entry name" value="TRANSPOSASE"/>
    <property type="match status" value="1"/>
</dbReference>
<reference evidence="3" key="1">
    <citation type="journal article" date="2007" name="Appl. Environ. Microbiol.">
        <title>Regulation of a novel Acidithiobacillus caldus gene cluster involved in metabolism of reduced inorganic sulfur compounds.</title>
        <authorList>
            <person name="Rzhepishevska O.I."/>
            <person name="Valdes J."/>
            <person name="Marcinkeviciene L."/>
            <person name="Gallardo C.A."/>
            <person name="Meskys R."/>
            <person name="Bonnefoy V."/>
            <person name="Holmes D.S."/>
            <person name="Dopson M."/>
        </authorList>
    </citation>
    <scope>NUCLEOTIDE SEQUENCE</scope>
    <source>
        <strain evidence="3">DSM 8584</strain>
    </source>
</reference>
<protein>
    <submittedName>
        <fullName evidence="3">Transposase</fullName>
    </submittedName>
</protein>
<evidence type="ECO:0000259" key="1">
    <source>
        <dbReference type="Pfam" id="PF13358"/>
    </source>
</evidence>
<dbReference type="EMBL" id="EF460464">
    <property type="protein sequence ID" value="ABP38223.1"/>
    <property type="molecule type" value="Genomic_DNA"/>
</dbReference>
<reference evidence="3" key="2">
    <citation type="submission" date="2007-02" db="EMBL/GenBank/DDBJ databases">
        <title>Comparative genomics of three closely related extreme acidophiles: The Acidithiobacillus genus.</title>
        <authorList>
            <person name="Valdes J.H."/>
            <person name="Holmes D.S."/>
            <person name="Valenzuela P.D."/>
            <person name="Pedroso I.I."/>
            <person name="Quatrini R.C."/>
        </authorList>
    </citation>
    <scope>NUCLEOTIDE SEQUENCE</scope>
    <source>
        <strain evidence="3">DSM 8584</strain>
    </source>
</reference>
<dbReference type="PANTHER" id="PTHR46564">
    <property type="entry name" value="TRANSPOSASE"/>
    <property type="match status" value="1"/>
</dbReference>
<sequence length="352" mass="40574">MLRVMKRVDVRKLTVDGRNILRQMVVRLRQQSGMRVEDLAKVSGAHPSTIRGWLARAKREGTESLEERPRGRPVGACRKLTLAAEAWIRDQIVQKDPRQLQMPFALWTRPAIRQLIRERFGIDLQVRLVGKYLKRWGFTPQRPVKRALEQNPEAVRQWLEVEYPRLRARALQEGAVIYWGDETAVKEDAHWVRGYAPKGQTPILEHPARWTTLSMISAISPRGEIAFEIVEGSIHAERFIAFLEKLITGAPQKVFLVVDNLRVHHAKVVSAWLADKQDRIELVFLPPYAPESNPDEYLNRDFKTALRTGPMSTDTQSLLEKATTFMNGLRQLPEKVARYFHHPAARYAMLDI</sequence>
<dbReference type="InterPro" id="IPR036397">
    <property type="entry name" value="RNaseH_sf"/>
</dbReference>
<evidence type="ECO:0000313" key="3">
    <source>
        <dbReference type="EMBL" id="ABP38223.1"/>
    </source>
</evidence>
<name>A4ZV23_9PROT</name>
<gene>
    <name evidence="3" type="primary">isac1</name>
</gene>
<feature type="domain" description="Tc1-like transposase DDE" evidence="1">
    <location>
        <begin position="177"/>
        <end position="315"/>
    </location>
</feature>
<dbReference type="GO" id="GO:0003676">
    <property type="term" value="F:nucleic acid binding"/>
    <property type="evidence" value="ECO:0007669"/>
    <property type="project" value="InterPro"/>
</dbReference>
<dbReference type="OMA" id="WHKSHET"/>
<dbReference type="Pfam" id="PF13358">
    <property type="entry name" value="DDE_3"/>
    <property type="match status" value="1"/>
</dbReference>
<dbReference type="Pfam" id="PF13384">
    <property type="entry name" value="HTH_23"/>
    <property type="match status" value="1"/>
</dbReference>
<dbReference type="SUPFAM" id="SSF46689">
    <property type="entry name" value="Homeodomain-like"/>
    <property type="match status" value="1"/>
</dbReference>
<dbReference type="AlphaFoldDB" id="A4ZV23"/>
<dbReference type="InterPro" id="IPR009057">
    <property type="entry name" value="Homeodomain-like_sf"/>
</dbReference>
<dbReference type="InterPro" id="IPR038717">
    <property type="entry name" value="Tc1-like_DDE_dom"/>
</dbReference>